<protein>
    <submittedName>
        <fullName evidence="2">Uncharacterized protein</fullName>
    </submittedName>
</protein>
<comment type="caution">
    <text evidence="2">The sequence shown here is derived from an EMBL/GenBank/DDBJ whole genome shotgun (WGS) entry which is preliminary data.</text>
</comment>
<accession>A0A5B7H2U5</accession>
<sequence>MDAKKERNYDDDCGGGDSENSDDKRKKKKKEFQTSIETEEKPALCYECEQPTRSHLKTRKI</sequence>
<evidence type="ECO:0000313" key="3">
    <source>
        <dbReference type="Proteomes" id="UP000324222"/>
    </source>
</evidence>
<reference evidence="2 3" key="1">
    <citation type="submission" date="2019-05" db="EMBL/GenBank/DDBJ databases">
        <title>Another draft genome of Portunus trituberculatus and its Hox gene families provides insights of decapod evolution.</title>
        <authorList>
            <person name="Jeong J.-H."/>
            <person name="Song I."/>
            <person name="Kim S."/>
            <person name="Choi T."/>
            <person name="Kim D."/>
            <person name="Ryu S."/>
            <person name="Kim W."/>
        </authorList>
    </citation>
    <scope>NUCLEOTIDE SEQUENCE [LARGE SCALE GENOMIC DNA]</scope>
    <source>
        <tissue evidence="2">Muscle</tissue>
    </source>
</reference>
<feature type="region of interest" description="Disordered" evidence="1">
    <location>
        <begin position="1"/>
        <end position="36"/>
    </location>
</feature>
<name>A0A5B7H2U5_PORTR</name>
<proteinExistence type="predicted"/>
<dbReference type="AlphaFoldDB" id="A0A5B7H2U5"/>
<dbReference type="EMBL" id="VSRR010024726">
    <property type="protein sequence ID" value="MPC66420.1"/>
    <property type="molecule type" value="Genomic_DNA"/>
</dbReference>
<feature type="compositionally biased region" description="Basic and acidic residues" evidence="1">
    <location>
        <begin position="1"/>
        <end position="10"/>
    </location>
</feature>
<organism evidence="2 3">
    <name type="scientific">Portunus trituberculatus</name>
    <name type="common">Swimming crab</name>
    <name type="synonym">Neptunus trituberculatus</name>
    <dbReference type="NCBI Taxonomy" id="210409"/>
    <lineage>
        <taxon>Eukaryota</taxon>
        <taxon>Metazoa</taxon>
        <taxon>Ecdysozoa</taxon>
        <taxon>Arthropoda</taxon>
        <taxon>Crustacea</taxon>
        <taxon>Multicrustacea</taxon>
        <taxon>Malacostraca</taxon>
        <taxon>Eumalacostraca</taxon>
        <taxon>Eucarida</taxon>
        <taxon>Decapoda</taxon>
        <taxon>Pleocyemata</taxon>
        <taxon>Brachyura</taxon>
        <taxon>Eubrachyura</taxon>
        <taxon>Portunoidea</taxon>
        <taxon>Portunidae</taxon>
        <taxon>Portuninae</taxon>
        <taxon>Portunus</taxon>
    </lineage>
</organism>
<gene>
    <name evidence="2" type="ORF">E2C01_060567</name>
</gene>
<keyword evidence="3" id="KW-1185">Reference proteome</keyword>
<dbReference type="Proteomes" id="UP000324222">
    <property type="component" value="Unassembled WGS sequence"/>
</dbReference>
<evidence type="ECO:0000313" key="2">
    <source>
        <dbReference type="EMBL" id="MPC66420.1"/>
    </source>
</evidence>
<evidence type="ECO:0000256" key="1">
    <source>
        <dbReference type="SAM" id="MobiDB-lite"/>
    </source>
</evidence>